<feature type="compositionally biased region" description="Low complexity" evidence="6">
    <location>
        <begin position="33"/>
        <end position="48"/>
    </location>
</feature>
<reference evidence="9" key="1">
    <citation type="submission" date="1998-03" db="EMBL/GenBank/DDBJ databases">
        <title>Molecular phylogeny of metazoan intermediate filament proteins.</title>
        <authorList>
            <person name="Erber A."/>
            <person name="Riemer D."/>
            <person name="Bovenschulte M."/>
            <person name="Weber K."/>
        </authorList>
    </citation>
    <scope>NUCLEOTIDE SEQUENCE</scope>
</reference>
<dbReference type="InterPro" id="IPR016451">
    <property type="entry name" value="Intermed_filament_ifa/ifb"/>
</dbReference>
<evidence type="ECO:0000256" key="1">
    <source>
        <dbReference type="ARBA" id="ARBA00022754"/>
    </source>
</evidence>
<feature type="coiled-coil region" evidence="5">
    <location>
        <begin position="104"/>
        <end position="286"/>
    </location>
</feature>
<proteinExistence type="evidence at transcript level"/>
<dbReference type="SUPFAM" id="SSF75704">
    <property type="entry name" value="Mitotic arrest deficient-like 1, Mad1"/>
    <property type="match status" value="1"/>
</dbReference>
<evidence type="ECO:0000313" key="9">
    <source>
        <dbReference type="EMBL" id="CAC12741.1"/>
    </source>
</evidence>
<evidence type="ECO:0000256" key="5">
    <source>
        <dbReference type="SAM" id="Coils"/>
    </source>
</evidence>
<dbReference type="PROSITE" id="PS00226">
    <property type="entry name" value="IF_ROD_1"/>
    <property type="match status" value="1"/>
</dbReference>
<dbReference type="InterPro" id="IPR036415">
    <property type="entry name" value="Lamin_tail_dom_sf"/>
</dbReference>
<organism evidence="9">
    <name type="scientific">Glottidia pyramidata</name>
    <name type="common">Lamp shell</name>
    <dbReference type="NCBI Taxonomy" id="34515"/>
    <lineage>
        <taxon>Eukaryota</taxon>
        <taxon>Metazoa</taxon>
        <taxon>Spiralia</taxon>
        <taxon>Lophotrochozoa</taxon>
        <taxon>Brachiopoda</taxon>
        <taxon>Linguliformea</taxon>
        <taxon>Lingulata</taxon>
        <taxon>Lingulida</taxon>
        <taxon>Linguloidea</taxon>
        <taxon>Lingulidae</taxon>
        <taxon>Glottidia</taxon>
    </lineage>
</organism>
<dbReference type="GO" id="GO:0006998">
    <property type="term" value="P:nuclear envelope organization"/>
    <property type="evidence" value="ECO:0007669"/>
    <property type="project" value="TreeGrafter"/>
</dbReference>
<dbReference type="GO" id="GO:0031507">
    <property type="term" value="P:heterochromatin formation"/>
    <property type="evidence" value="ECO:0007669"/>
    <property type="project" value="TreeGrafter"/>
</dbReference>
<keyword evidence="1 3" id="KW-0403">Intermediate filament</keyword>
<dbReference type="PIRSF" id="PIRSF005546">
    <property type="entry name" value="Intermed_filamnt_Ifb-2"/>
    <property type="match status" value="1"/>
</dbReference>
<evidence type="ECO:0000256" key="2">
    <source>
        <dbReference type="ARBA" id="ARBA00023054"/>
    </source>
</evidence>
<dbReference type="Pfam" id="PF00038">
    <property type="entry name" value="Filament"/>
    <property type="match status" value="1"/>
</dbReference>
<dbReference type="GO" id="GO:0007097">
    <property type="term" value="P:nuclear migration"/>
    <property type="evidence" value="ECO:0007669"/>
    <property type="project" value="TreeGrafter"/>
</dbReference>
<dbReference type="AlphaFoldDB" id="Q9GRW3"/>
<feature type="region of interest" description="Disordered" evidence="6">
    <location>
        <begin position="601"/>
        <end position="620"/>
    </location>
</feature>
<accession>Q9GRW3</accession>
<dbReference type="Pfam" id="PF00932">
    <property type="entry name" value="LTD"/>
    <property type="match status" value="1"/>
</dbReference>
<evidence type="ECO:0000259" key="8">
    <source>
        <dbReference type="PROSITE" id="PS51842"/>
    </source>
</evidence>
<feature type="domain" description="LTD" evidence="7">
    <location>
        <begin position="505"/>
        <end position="620"/>
    </location>
</feature>
<dbReference type="PANTHER" id="PTHR45721">
    <property type="entry name" value="LAMIN DM0-RELATED"/>
    <property type="match status" value="1"/>
</dbReference>
<dbReference type="SMART" id="SM01391">
    <property type="entry name" value="Filament"/>
    <property type="match status" value="1"/>
</dbReference>
<feature type="domain" description="IF rod" evidence="8">
    <location>
        <begin position="114"/>
        <end position="467"/>
    </location>
</feature>
<comment type="similarity">
    <text evidence="3 4">Belongs to the intermediate filament family.</text>
</comment>
<evidence type="ECO:0000259" key="7">
    <source>
        <dbReference type="PROSITE" id="PS51841"/>
    </source>
</evidence>
<dbReference type="SUPFAM" id="SSF74853">
    <property type="entry name" value="Lamin A/C globular tail domain"/>
    <property type="match status" value="1"/>
</dbReference>
<sequence length="620" mass="69509">MSSSGVKITRKTESSSSSTGGGGGGMSGGMSGGSSSAQYSSSSSSSSMKPGRHSRYKGGYSSSMGMGMGMGGMGGGGSTSRTVTIAYGSSFGAGGGLKVSDSAAESLARTREREKHDMQDLNERLASYIEKVRFLEAQNRKLSAELDALKAKWGKETAAVKTMYEDELSGLRRDRDDLEKEKDMLETKVEGLEIQIDNLRRENEELIDRQNNYTDEINRLIEKVSALEGENNLLKRRIDFVEVEYEDAKKNADKWKKQCLQRQMELEAEIVRRMALECDVKSLQDEMDFMKGVHDQEMKELAALAYRDTTQENREYWTSEMSMALKEIQREFDDRLEANRCDMEQHYQLKIQESRNSNVKTGSEIVNLKEEIQRLRSQLTDKNQNNSELDAQLAALRAELNAKGRTLDEMIREWELERSRLIQDQNDLQTELEQCMANLQRVLDTKMSMELEIAAYRKLLESEESRIGLRSVVEQVISSGGESSMSMSGGSQMASQSVMKGEMSAKTTYQRSAKGPITVSQVDPNGHFVEVENTSRKNEDISSWKIKRKADDKEREGFTFPSNTQLGPGQKMTVYGRGRGPRVALRFIPSRLPLDCNLSPLIEDNSGANKASHVQKTSYT</sequence>
<protein>
    <submittedName>
        <fullName evidence="9">Intermediate filament protein</fullName>
    </submittedName>
</protein>
<feature type="region of interest" description="Disordered" evidence="6">
    <location>
        <begin position="1"/>
        <end position="62"/>
    </location>
</feature>
<dbReference type="PANTHER" id="PTHR45721:SF12">
    <property type="entry name" value="INTERMEDIATE FILAMENT PROTEIN IFA-1"/>
    <property type="match status" value="1"/>
</dbReference>
<dbReference type="InterPro" id="IPR018039">
    <property type="entry name" value="IF_conserved"/>
</dbReference>
<feature type="region of interest" description="Disordered" evidence="6">
    <location>
        <begin position="554"/>
        <end position="575"/>
    </location>
</feature>
<evidence type="ECO:0000256" key="4">
    <source>
        <dbReference type="RuleBase" id="RU000685"/>
    </source>
</evidence>
<dbReference type="Gene3D" id="1.20.5.1160">
    <property type="entry name" value="Vasodilator-stimulated phosphoprotein"/>
    <property type="match status" value="2"/>
</dbReference>
<dbReference type="GO" id="GO:0005882">
    <property type="term" value="C:intermediate filament"/>
    <property type="evidence" value="ECO:0007669"/>
    <property type="project" value="UniProtKB-UniRule"/>
</dbReference>
<dbReference type="SUPFAM" id="SSF64593">
    <property type="entry name" value="Intermediate filament protein, coiled coil region"/>
    <property type="match status" value="2"/>
</dbReference>
<evidence type="ECO:0000256" key="6">
    <source>
        <dbReference type="SAM" id="MobiDB-lite"/>
    </source>
</evidence>
<feature type="coiled-coil region" evidence="5">
    <location>
        <begin position="358"/>
        <end position="466"/>
    </location>
</feature>
<dbReference type="Gene3D" id="1.20.5.170">
    <property type="match status" value="1"/>
</dbReference>
<dbReference type="InterPro" id="IPR001322">
    <property type="entry name" value="Lamin_tail_dom"/>
</dbReference>
<dbReference type="Gene3D" id="2.60.40.1260">
    <property type="entry name" value="Lamin Tail domain"/>
    <property type="match status" value="1"/>
</dbReference>
<keyword evidence="2 3" id="KW-0175">Coiled coil</keyword>
<dbReference type="EMBL" id="AJ005004">
    <property type="protein sequence ID" value="CAC12741.1"/>
    <property type="molecule type" value="mRNA"/>
</dbReference>
<dbReference type="PROSITE" id="PS51842">
    <property type="entry name" value="IF_ROD_2"/>
    <property type="match status" value="1"/>
</dbReference>
<dbReference type="GO" id="GO:0090435">
    <property type="term" value="P:protein localization to nuclear envelope"/>
    <property type="evidence" value="ECO:0007669"/>
    <property type="project" value="TreeGrafter"/>
</dbReference>
<evidence type="ECO:0000256" key="3">
    <source>
        <dbReference type="PIRNR" id="PIRNR005546"/>
    </source>
</evidence>
<feature type="compositionally biased region" description="Gly residues" evidence="6">
    <location>
        <begin position="19"/>
        <end position="32"/>
    </location>
</feature>
<dbReference type="GO" id="GO:0051664">
    <property type="term" value="P:nuclear pore localization"/>
    <property type="evidence" value="ECO:0007669"/>
    <property type="project" value="TreeGrafter"/>
</dbReference>
<name>Q9GRW3_GLOPY</name>
<dbReference type="PROSITE" id="PS51841">
    <property type="entry name" value="LTD"/>
    <property type="match status" value="1"/>
</dbReference>
<feature type="compositionally biased region" description="Polar residues" evidence="6">
    <location>
        <begin position="606"/>
        <end position="620"/>
    </location>
</feature>
<dbReference type="InterPro" id="IPR039008">
    <property type="entry name" value="IF_rod_dom"/>
</dbReference>
<dbReference type="GO" id="GO:0005652">
    <property type="term" value="C:nuclear lamina"/>
    <property type="evidence" value="ECO:0007669"/>
    <property type="project" value="TreeGrafter"/>
</dbReference>
<dbReference type="GO" id="GO:0005200">
    <property type="term" value="F:structural constituent of cytoskeleton"/>
    <property type="evidence" value="ECO:0007669"/>
    <property type="project" value="TreeGrafter"/>
</dbReference>